<gene>
    <name evidence="2" type="ORF">ACIBP5_09165</name>
</gene>
<keyword evidence="1" id="KW-0732">Signal</keyword>
<keyword evidence="3" id="KW-1185">Reference proteome</keyword>
<evidence type="ECO:0000313" key="3">
    <source>
        <dbReference type="Proteomes" id="UP001612928"/>
    </source>
</evidence>
<dbReference type="CDD" id="cd13569">
    <property type="entry name" value="PBP2_TAXI_TRAP_like_1"/>
    <property type="match status" value="1"/>
</dbReference>
<dbReference type="InterPro" id="IPR011852">
    <property type="entry name" value="TRAP_TAXI"/>
</dbReference>
<evidence type="ECO:0000256" key="1">
    <source>
        <dbReference type="SAM" id="SignalP"/>
    </source>
</evidence>
<comment type="caution">
    <text evidence="2">The sequence shown here is derived from an EMBL/GenBank/DDBJ whole genome shotgun (WGS) entry which is preliminary data.</text>
</comment>
<dbReference type="PROSITE" id="PS51257">
    <property type="entry name" value="PROKAR_LIPOPROTEIN"/>
    <property type="match status" value="1"/>
</dbReference>
<dbReference type="PANTHER" id="PTHR42941">
    <property type="entry name" value="SLL1037 PROTEIN"/>
    <property type="match status" value="1"/>
</dbReference>
<name>A0ABW8A019_9ACTN</name>
<feature type="chain" id="PRO_5046127502" evidence="1">
    <location>
        <begin position="31"/>
        <end position="327"/>
    </location>
</feature>
<dbReference type="Gene3D" id="3.40.190.10">
    <property type="entry name" value="Periplasmic binding protein-like II"/>
    <property type="match status" value="2"/>
</dbReference>
<dbReference type="SUPFAM" id="SSF53850">
    <property type="entry name" value="Periplasmic binding protein-like II"/>
    <property type="match status" value="1"/>
</dbReference>
<accession>A0ABW8A019</accession>
<dbReference type="EMBL" id="JBITMB010000002">
    <property type="protein sequence ID" value="MFI7440117.1"/>
    <property type="molecule type" value="Genomic_DNA"/>
</dbReference>
<dbReference type="NCBIfam" id="TIGR02122">
    <property type="entry name" value="TRAP_TAXI"/>
    <property type="match status" value="1"/>
</dbReference>
<protein>
    <submittedName>
        <fullName evidence="2">TAXI family TRAP transporter solute-binding subunit</fullName>
    </submittedName>
</protein>
<dbReference type="Pfam" id="PF16868">
    <property type="entry name" value="NMT1_3"/>
    <property type="match status" value="1"/>
</dbReference>
<dbReference type="PANTHER" id="PTHR42941:SF1">
    <property type="entry name" value="SLL1037 PROTEIN"/>
    <property type="match status" value="1"/>
</dbReference>
<organism evidence="2 3">
    <name type="scientific">Nonomuraea indica</name>
    <dbReference type="NCBI Taxonomy" id="1581193"/>
    <lineage>
        <taxon>Bacteria</taxon>
        <taxon>Bacillati</taxon>
        <taxon>Actinomycetota</taxon>
        <taxon>Actinomycetes</taxon>
        <taxon>Streptosporangiales</taxon>
        <taxon>Streptosporangiaceae</taxon>
        <taxon>Nonomuraea</taxon>
    </lineage>
</organism>
<sequence length="327" mass="35039">MTRRRARLWTRLWARRLLPAVLLAAVLAVAGCGGADVPAVPEGTVRIATGAEGGVYEVYGSAYAGVLGERFPGPARVLPSGGSVDNIELVMAGRAETGFTLADIAADALAGREPFGAPRRLAALARLYDNYVQLVVRDDGPVRTVKDLKGRRVSVGGEGSGTAVAAERILRVAGLADDVELSRLDVGASARALAARQIDAFFWSGGLPSAAITDLRRGTDMRLLDLGSTIEPLVREYGDLYTRTTVPASVYGLSNAVTTVSVPTYLVVRRDLPPATAYWLTRLLFEGHPRLAEAHPEARRLDPGSAIMTYPLELHEGAVRWYRSAHR</sequence>
<reference evidence="2 3" key="1">
    <citation type="submission" date="2024-10" db="EMBL/GenBank/DDBJ databases">
        <title>The Natural Products Discovery Center: Release of the First 8490 Sequenced Strains for Exploring Actinobacteria Biosynthetic Diversity.</title>
        <authorList>
            <person name="Kalkreuter E."/>
            <person name="Kautsar S.A."/>
            <person name="Yang D."/>
            <person name="Bader C.D."/>
            <person name="Teijaro C.N."/>
            <person name="Fluegel L."/>
            <person name="Davis C.M."/>
            <person name="Simpson J.R."/>
            <person name="Lauterbach L."/>
            <person name="Steele A.D."/>
            <person name="Gui C."/>
            <person name="Meng S."/>
            <person name="Li G."/>
            <person name="Viehrig K."/>
            <person name="Ye F."/>
            <person name="Su P."/>
            <person name="Kiefer A.F."/>
            <person name="Nichols A."/>
            <person name="Cepeda A.J."/>
            <person name="Yan W."/>
            <person name="Fan B."/>
            <person name="Jiang Y."/>
            <person name="Adhikari A."/>
            <person name="Zheng C.-J."/>
            <person name="Schuster L."/>
            <person name="Cowan T.M."/>
            <person name="Smanski M.J."/>
            <person name="Chevrette M.G."/>
            <person name="De Carvalho L.P.S."/>
            <person name="Shen B."/>
        </authorList>
    </citation>
    <scope>NUCLEOTIDE SEQUENCE [LARGE SCALE GENOMIC DNA]</scope>
    <source>
        <strain evidence="2 3">NPDC049503</strain>
    </source>
</reference>
<dbReference type="Proteomes" id="UP001612928">
    <property type="component" value="Unassembled WGS sequence"/>
</dbReference>
<evidence type="ECO:0000313" key="2">
    <source>
        <dbReference type="EMBL" id="MFI7440117.1"/>
    </source>
</evidence>
<feature type="signal peptide" evidence="1">
    <location>
        <begin position="1"/>
        <end position="30"/>
    </location>
</feature>
<dbReference type="RefSeq" id="WP_397019829.1">
    <property type="nucleotide sequence ID" value="NZ_JBITMB010000002.1"/>
</dbReference>
<proteinExistence type="predicted"/>